<feature type="compositionally biased region" description="Low complexity" evidence="1">
    <location>
        <begin position="124"/>
        <end position="136"/>
    </location>
</feature>
<feature type="compositionally biased region" description="Polar residues" evidence="1">
    <location>
        <begin position="1"/>
        <end position="68"/>
    </location>
</feature>
<dbReference type="OrthoDB" id="2446959at2759"/>
<organism evidence="2 3">
    <name type="scientific">Dissophora globulifera</name>
    <dbReference type="NCBI Taxonomy" id="979702"/>
    <lineage>
        <taxon>Eukaryota</taxon>
        <taxon>Fungi</taxon>
        <taxon>Fungi incertae sedis</taxon>
        <taxon>Mucoromycota</taxon>
        <taxon>Mortierellomycotina</taxon>
        <taxon>Mortierellomycetes</taxon>
        <taxon>Mortierellales</taxon>
        <taxon>Mortierellaceae</taxon>
        <taxon>Dissophora</taxon>
    </lineage>
</organism>
<feature type="region of interest" description="Disordered" evidence="1">
    <location>
        <begin position="1"/>
        <end position="145"/>
    </location>
</feature>
<gene>
    <name evidence="2" type="ORF">BGZ99_008235</name>
</gene>
<name>A0A9P6RA28_9FUNG</name>
<dbReference type="AlphaFoldDB" id="A0A9P6RA28"/>
<dbReference type="Proteomes" id="UP000738325">
    <property type="component" value="Unassembled WGS sequence"/>
</dbReference>
<accession>A0A9P6RA28</accession>
<dbReference type="EMBL" id="JAAAIP010000629">
    <property type="protein sequence ID" value="KAG0314278.1"/>
    <property type="molecule type" value="Genomic_DNA"/>
</dbReference>
<feature type="compositionally biased region" description="Low complexity" evidence="1">
    <location>
        <begin position="71"/>
        <end position="96"/>
    </location>
</feature>
<evidence type="ECO:0000313" key="3">
    <source>
        <dbReference type="Proteomes" id="UP000738325"/>
    </source>
</evidence>
<feature type="compositionally biased region" description="Low complexity" evidence="1">
    <location>
        <begin position="245"/>
        <end position="260"/>
    </location>
</feature>
<feature type="compositionally biased region" description="Polar residues" evidence="1">
    <location>
        <begin position="97"/>
        <end position="109"/>
    </location>
</feature>
<evidence type="ECO:0000313" key="2">
    <source>
        <dbReference type="EMBL" id="KAG0314278.1"/>
    </source>
</evidence>
<feature type="region of interest" description="Disordered" evidence="1">
    <location>
        <begin position="206"/>
        <end position="226"/>
    </location>
</feature>
<protein>
    <submittedName>
        <fullName evidence="2">Uncharacterized protein</fullName>
    </submittedName>
</protein>
<keyword evidence="3" id="KW-1185">Reference proteome</keyword>
<sequence>MASAVHQSRPNTPNTAFSAKGYRSTSAGISNSTRHYGASANSQIKGASRPSSPRLQHSHQPYSNQLRSTIAAVSNSDSTTTAAATTTVRTKRSASAGTSSLSPPLNTMTLPPPQPSYSSTLFKPSGHSLSSTSTPSYPHPSTHPPLRLLTSATCETYTCLVSARSPPHSPTFTAISLPRSISSGSGGSGSRANSILDGIQSALGGALGASSSPPTSTNSMKNSPSYSAAKESLADFSIAASKRNSTQSSNSLYSNSNANNEKSAPVVRSRSNYVSFPNFDEVDFVDVAMVEDTEADDEDDQWMGPDSPLDAHQAVMQSNGYSSMNEKLMRPVSTLGEQQQSMVDPRIGLGMPMSPSQHWLLQLETYHELRMNGAQV</sequence>
<feature type="region of interest" description="Disordered" evidence="1">
    <location>
        <begin position="245"/>
        <end position="267"/>
    </location>
</feature>
<feature type="compositionally biased region" description="Low complexity" evidence="1">
    <location>
        <begin position="206"/>
        <end position="217"/>
    </location>
</feature>
<evidence type="ECO:0000256" key="1">
    <source>
        <dbReference type="SAM" id="MobiDB-lite"/>
    </source>
</evidence>
<comment type="caution">
    <text evidence="2">The sequence shown here is derived from an EMBL/GenBank/DDBJ whole genome shotgun (WGS) entry which is preliminary data.</text>
</comment>
<proteinExistence type="predicted"/>
<reference evidence="2" key="1">
    <citation type="journal article" date="2020" name="Fungal Divers.">
        <title>Resolving the Mortierellaceae phylogeny through synthesis of multi-gene phylogenetics and phylogenomics.</title>
        <authorList>
            <person name="Vandepol N."/>
            <person name="Liber J."/>
            <person name="Desiro A."/>
            <person name="Na H."/>
            <person name="Kennedy M."/>
            <person name="Barry K."/>
            <person name="Grigoriev I.V."/>
            <person name="Miller A.N."/>
            <person name="O'Donnell K."/>
            <person name="Stajich J.E."/>
            <person name="Bonito G."/>
        </authorList>
    </citation>
    <scope>NUCLEOTIDE SEQUENCE</scope>
    <source>
        <strain evidence="2">REB-010B</strain>
    </source>
</reference>